<dbReference type="OrthoDB" id="10600284at2759"/>
<protein>
    <recommendedName>
        <fullName evidence="3">Thymidylate kinase</fullName>
    </recommendedName>
</protein>
<dbReference type="KEGG" id="acan:ACA1_369030"/>
<gene>
    <name evidence="1" type="ORF">ACA1_369030</name>
</gene>
<dbReference type="GeneID" id="14919101"/>
<proteinExistence type="predicted"/>
<evidence type="ECO:0008006" key="3">
    <source>
        <dbReference type="Google" id="ProtNLM"/>
    </source>
</evidence>
<dbReference type="VEuPathDB" id="AmoebaDB:ACA1_369030"/>
<evidence type="ECO:0000313" key="1">
    <source>
        <dbReference type="EMBL" id="ELR18171.1"/>
    </source>
</evidence>
<keyword evidence="2" id="KW-1185">Reference proteome</keyword>
<dbReference type="RefSeq" id="XP_004340191.1">
    <property type="nucleotide sequence ID" value="XM_004340143.1"/>
</dbReference>
<reference evidence="1 2" key="1">
    <citation type="journal article" date="2013" name="Genome Biol.">
        <title>Genome of Acanthamoeba castellanii highlights extensive lateral gene transfer and early evolution of tyrosine kinase signaling.</title>
        <authorList>
            <person name="Clarke M."/>
            <person name="Lohan A.J."/>
            <person name="Liu B."/>
            <person name="Lagkouvardos I."/>
            <person name="Roy S."/>
            <person name="Zafar N."/>
            <person name="Bertelli C."/>
            <person name="Schilde C."/>
            <person name="Kianianmomeni A."/>
            <person name="Burglin T.R."/>
            <person name="Frech C."/>
            <person name="Turcotte B."/>
            <person name="Kopec K.O."/>
            <person name="Synnott J.M."/>
            <person name="Choo C."/>
            <person name="Paponov I."/>
            <person name="Finkler A."/>
            <person name="Soon Heng Tan C."/>
            <person name="Hutchins A.P."/>
            <person name="Weinmeier T."/>
            <person name="Rattei T."/>
            <person name="Chu J.S."/>
            <person name="Gimenez G."/>
            <person name="Irimia M."/>
            <person name="Rigden D.J."/>
            <person name="Fitzpatrick D.A."/>
            <person name="Lorenzo-Morales J."/>
            <person name="Bateman A."/>
            <person name="Chiu C.H."/>
            <person name="Tang P."/>
            <person name="Hegemann P."/>
            <person name="Fromm H."/>
            <person name="Raoult D."/>
            <person name="Greub G."/>
            <person name="Miranda-Saavedra D."/>
            <person name="Chen N."/>
            <person name="Nash P."/>
            <person name="Ginger M.L."/>
            <person name="Horn M."/>
            <person name="Schaap P."/>
            <person name="Caler L."/>
            <person name="Loftus B."/>
        </authorList>
    </citation>
    <scope>NUCLEOTIDE SEQUENCE [LARGE SCALE GENOMIC DNA]</scope>
    <source>
        <strain evidence="1 2">Neff</strain>
    </source>
</reference>
<dbReference type="Proteomes" id="UP000011083">
    <property type="component" value="Unassembled WGS sequence"/>
</dbReference>
<dbReference type="AlphaFoldDB" id="L8H1D2"/>
<dbReference type="EMBL" id="KB007960">
    <property type="protein sequence ID" value="ELR18171.1"/>
    <property type="molecule type" value="Genomic_DNA"/>
</dbReference>
<organism evidence="1 2">
    <name type="scientific">Acanthamoeba castellanii (strain ATCC 30010 / Neff)</name>
    <dbReference type="NCBI Taxonomy" id="1257118"/>
    <lineage>
        <taxon>Eukaryota</taxon>
        <taxon>Amoebozoa</taxon>
        <taxon>Discosea</taxon>
        <taxon>Longamoebia</taxon>
        <taxon>Centramoebida</taxon>
        <taxon>Acanthamoebidae</taxon>
        <taxon>Acanthamoeba</taxon>
    </lineage>
</organism>
<name>L8H1D2_ACACF</name>
<evidence type="ECO:0000313" key="2">
    <source>
        <dbReference type="Proteomes" id="UP000011083"/>
    </source>
</evidence>
<sequence>MNRFEEISTICELLKRQGYTVQFEGFVELCKENSRYSPQGSVVSIKWVSSMFTAMERLLHQFDEKQAEIKGGVVFFDRSFLTPYVYTRGSLNNLYRYQQGDAQAKDIRKNLGELDHAYIQKVHNKYAELEQDGWFDHVLDTSAPGPQVVENLLSTLRQAAIINSHDTHISSH</sequence>
<accession>L8H1D2</accession>